<dbReference type="PANTHER" id="PTHR10334">
    <property type="entry name" value="CYSTEINE-RICH SECRETORY PROTEIN-RELATED"/>
    <property type="match status" value="1"/>
</dbReference>
<evidence type="ECO:0000256" key="1">
    <source>
        <dbReference type="SAM" id="MobiDB-lite"/>
    </source>
</evidence>
<comment type="caution">
    <text evidence="4">The sequence shown here is derived from an EMBL/GenBank/DDBJ whole genome shotgun (WGS) entry which is preliminary data.</text>
</comment>
<accession>A0A8S3WLK2</accession>
<sequence length="508" mass="58709">MLLRLPPAFLCVYLVSAALIDDQPYCAVRYRRLCQGKGRHVACQFPVPGPGTSCRNYTQIRFTSELKHFIVHYINRRRQRIASGNERVRGGAHLPRPEVMMMVGWDRELALLAQRLADQCHFVHDDCRATVRYPYAGQTVGEVRWRRSSESDELSAQRAIRRVFDAWWGERRRVQPKQLTAPFRLTAKGTVWGHFSQIAVWTLQAVGCGAVRHGAEHPRLLLVCDFSHTNMLGQRTLTPGPLAACPMHTARRSRSPYPLLCGPVRHHMPSEQEERNDKTEDSQYEDYDKEEPDAYDDVSETTVREMEIKYTSPKPAPTTRARKKQIDQYERLLDKEDFSLGPDEESPIQAYKAPEKTTTQTRMIDKLQHELVEHNVDAVPLKKMFDWRPRSTTAVTHRSTSKNIVQRPTTIKVRKIKTTTEEDDSSGGEMYTTRIEETTTEEIMERQRWKQMRDRPQRPGANALLNKLPEKPMRRATASSLNLDLDDQDQLFRDTGFNAQWRKNPAKS</sequence>
<dbReference type="InterPro" id="IPR014044">
    <property type="entry name" value="CAP_dom"/>
</dbReference>
<dbReference type="InterPro" id="IPR001283">
    <property type="entry name" value="CRISP-related"/>
</dbReference>
<evidence type="ECO:0000256" key="2">
    <source>
        <dbReference type="SAM" id="SignalP"/>
    </source>
</evidence>
<evidence type="ECO:0000259" key="3">
    <source>
        <dbReference type="SMART" id="SM00198"/>
    </source>
</evidence>
<feature type="compositionally biased region" description="Acidic residues" evidence="1">
    <location>
        <begin position="282"/>
        <end position="298"/>
    </location>
</feature>
<feature type="signal peptide" evidence="2">
    <location>
        <begin position="1"/>
        <end position="17"/>
    </location>
</feature>
<organism evidence="4 5">
    <name type="scientific">Parnassius apollo</name>
    <name type="common">Apollo butterfly</name>
    <name type="synonym">Papilio apollo</name>
    <dbReference type="NCBI Taxonomy" id="110799"/>
    <lineage>
        <taxon>Eukaryota</taxon>
        <taxon>Metazoa</taxon>
        <taxon>Ecdysozoa</taxon>
        <taxon>Arthropoda</taxon>
        <taxon>Hexapoda</taxon>
        <taxon>Insecta</taxon>
        <taxon>Pterygota</taxon>
        <taxon>Neoptera</taxon>
        <taxon>Endopterygota</taxon>
        <taxon>Lepidoptera</taxon>
        <taxon>Glossata</taxon>
        <taxon>Ditrysia</taxon>
        <taxon>Papilionoidea</taxon>
        <taxon>Papilionidae</taxon>
        <taxon>Parnassiinae</taxon>
        <taxon>Parnassini</taxon>
        <taxon>Parnassius</taxon>
        <taxon>Parnassius</taxon>
    </lineage>
</organism>
<feature type="region of interest" description="Disordered" evidence="1">
    <location>
        <begin position="263"/>
        <end position="298"/>
    </location>
</feature>
<feature type="domain" description="SCP" evidence="3">
    <location>
        <begin position="64"/>
        <end position="233"/>
    </location>
</feature>
<feature type="region of interest" description="Disordered" evidence="1">
    <location>
        <begin position="450"/>
        <end position="489"/>
    </location>
</feature>
<gene>
    <name evidence="4" type="ORF">PAPOLLO_LOCUS7741</name>
</gene>
<dbReference type="Pfam" id="PF00188">
    <property type="entry name" value="CAP"/>
    <property type="match status" value="1"/>
</dbReference>
<evidence type="ECO:0000313" key="4">
    <source>
        <dbReference type="EMBL" id="CAG4967176.1"/>
    </source>
</evidence>
<protein>
    <submittedName>
        <fullName evidence="4">(apollo) hypothetical protein</fullName>
    </submittedName>
</protein>
<name>A0A8S3WLK2_PARAO</name>
<feature type="compositionally biased region" description="Basic and acidic residues" evidence="1">
    <location>
        <begin position="268"/>
        <end position="281"/>
    </location>
</feature>
<dbReference type="CDD" id="cd05380">
    <property type="entry name" value="CAP_euk"/>
    <property type="match status" value="1"/>
</dbReference>
<feature type="chain" id="PRO_5035934413" evidence="2">
    <location>
        <begin position="18"/>
        <end position="508"/>
    </location>
</feature>
<dbReference type="EMBL" id="CAJQZP010000541">
    <property type="protein sequence ID" value="CAG4967176.1"/>
    <property type="molecule type" value="Genomic_DNA"/>
</dbReference>
<evidence type="ECO:0000313" key="5">
    <source>
        <dbReference type="Proteomes" id="UP000691718"/>
    </source>
</evidence>
<keyword evidence="2" id="KW-0732">Signal</keyword>
<dbReference type="AlphaFoldDB" id="A0A8S3WLK2"/>
<dbReference type="OrthoDB" id="737510at2759"/>
<reference evidence="4" key="1">
    <citation type="submission" date="2021-04" db="EMBL/GenBank/DDBJ databases">
        <authorList>
            <person name="Tunstrom K."/>
        </authorList>
    </citation>
    <scope>NUCLEOTIDE SEQUENCE</scope>
</reference>
<dbReference type="SMART" id="SM00198">
    <property type="entry name" value="SCP"/>
    <property type="match status" value="1"/>
</dbReference>
<dbReference type="Proteomes" id="UP000691718">
    <property type="component" value="Unassembled WGS sequence"/>
</dbReference>
<proteinExistence type="predicted"/>
<keyword evidence="5" id="KW-1185">Reference proteome</keyword>